<evidence type="ECO:0000256" key="3">
    <source>
        <dbReference type="ARBA" id="ARBA00013017"/>
    </source>
</evidence>
<dbReference type="Proteomes" id="UP000594464">
    <property type="component" value="Chromosome"/>
</dbReference>
<evidence type="ECO:0000256" key="9">
    <source>
        <dbReference type="ARBA" id="ARBA00032824"/>
    </source>
</evidence>
<name>A0A7T0C4C4_9BACT</name>
<evidence type="ECO:0000313" key="16">
    <source>
        <dbReference type="Proteomes" id="UP000594464"/>
    </source>
</evidence>
<feature type="domain" description="Thioredoxin" evidence="14">
    <location>
        <begin position="13"/>
        <end position="163"/>
    </location>
</feature>
<organism evidence="15 16">
    <name type="scientific">Candidatus Nitrohelix vancouverensis</name>
    <dbReference type="NCBI Taxonomy" id="2705534"/>
    <lineage>
        <taxon>Bacteria</taxon>
        <taxon>Pseudomonadati</taxon>
        <taxon>Nitrospinota/Tectimicrobiota group</taxon>
        <taxon>Nitrospinota</taxon>
        <taxon>Nitrospinia</taxon>
        <taxon>Nitrospinales</taxon>
        <taxon>Nitrospinaceae</taxon>
        <taxon>Candidatus Nitrohelix</taxon>
    </lineage>
</organism>
<keyword evidence="6 15" id="KW-0560">Oxidoreductase</keyword>
<evidence type="ECO:0000256" key="7">
    <source>
        <dbReference type="ARBA" id="ARBA00023157"/>
    </source>
</evidence>
<dbReference type="PANTHER" id="PTHR42801:SF4">
    <property type="entry name" value="AHPC_TSA FAMILY PROTEIN"/>
    <property type="match status" value="1"/>
</dbReference>
<dbReference type="GO" id="GO:0005737">
    <property type="term" value="C:cytoplasm"/>
    <property type="evidence" value="ECO:0007669"/>
    <property type="project" value="TreeGrafter"/>
</dbReference>
<dbReference type="AlphaFoldDB" id="A0A7T0C4C4"/>
<evidence type="ECO:0000256" key="2">
    <source>
        <dbReference type="ARBA" id="ARBA00011245"/>
    </source>
</evidence>
<dbReference type="NCBIfam" id="NF006960">
    <property type="entry name" value="PRK09437.1"/>
    <property type="match status" value="1"/>
</dbReference>
<dbReference type="SUPFAM" id="SSF52833">
    <property type="entry name" value="Thioredoxin-like"/>
    <property type="match status" value="1"/>
</dbReference>
<dbReference type="GO" id="GO:0034599">
    <property type="term" value="P:cellular response to oxidative stress"/>
    <property type="evidence" value="ECO:0007669"/>
    <property type="project" value="TreeGrafter"/>
</dbReference>
<keyword evidence="8" id="KW-0676">Redox-active center</keyword>
<evidence type="ECO:0000256" key="11">
    <source>
        <dbReference type="ARBA" id="ARBA00042639"/>
    </source>
</evidence>
<keyword evidence="5" id="KW-0049">Antioxidant</keyword>
<evidence type="ECO:0000256" key="5">
    <source>
        <dbReference type="ARBA" id="ARBA00022862"/>
    </source>
</evidence>
<evidence type="ECO:0000256" key="8">
    <source>
        <dbReference type="ARBA" id="ARBA00023284"/>
    </source>
</evidence>
<evidence type="ECO:0000256" key="13">
    <source>
        <dbReference type="SAM" id="MobiDB-lite"/>
    </source>
</evidence>
<evidence type="ECO:0000256" key="6">
    <source>
        <dbReference type="ARBA" id="ARBA00023002"/>
    </source>
</evidence>
<keyword evidence="7" id="KW-1015">Disulfide bond</keyword>
<accession>A0A7T0C4C4</accession>
<comment type="similarity">
    <text evidence="10">Belongs to the peroxiredoxin family. BCP/PrxQ subfamily.</text>
</comment>
<dbReference type="InterPro" id="IPR000866">
    <property type="entry name" value="AhpC/TSA"/>
</dbReference>
<evidence type="ECO:0000256" key="10">
    <source>
        <dbReference type="ARBA" id="ARBA00038489"/>
    </source>
</evidence>
<dbReference type="KEGG" id="nva:G3M78_13495"/>
<gene>
    <name evidence="15" type="primary">bcp</name>
    <name evidence="15" type="ORF">G3M78_13495</name>
</gene>
<dbReference type="InterPro" id="IPR050924">
    <property type="entry name" value="Peroxiredoxin_BCP/PrxQ"/>
</dbReference>
<proteinExistence type="inferred from homology"/>
<comment type="function">
    <text evidence="1">Thiol-specific peroxidase that catalyzes the reduction of hydrogen peroxide and organic hydroperoxides to water and alcohols, respectively. Plays a role in cell protection against oxidative stress by detoxifying peroxides and as sensor of hydrogen peroxide-mediated signaling events.</text>
</comment>
<evidence type="ECO:0000259" key="14">
    <source>
        <dbReference type="PROSITE" id="PS51352"/>
    </source>
</evidence>
<feature type="compositionally biased region" description="Polar residues" evidence="13">
    <location>
        <begin position="1"/>
        <end position="11"/>
    </location>
</feature>
<evidence type="ECO:0000313" key="15">
    <source>
        <dbReference type="EMBL" id="QPJ66354.1"/>
    </source>
</evidence>
<dbReference type="FunFam" id="3.40.30.10:FF:000007">
    <property type="entry name" value="Thioredoxin-dependent thiol peroxidase"/>
    <property type="match status" value="1"/>
</dbReference>
<reference evidence="16" key="1">
    <citation type="submission" date="2020-02" db="EMBL/GenBank/DDBJ databases">
        <title>Genomic and physiological characterization of two novel Nitrospinaceae genera.</title>
        <authorList>
            <person name="Mueller A.J."/>
            <person name="Jung M.-Y."/>
            <person name="Strachan C.R."/>
            <person name="Herbold C.W."/>
            <person name="Kirkegaard R.H."/>
            <person name="Daims H."/>
        </authorList>
    </citation>
    <scope>NUCLEOTIDE SEQUENCE [LARGE SCALE GENOMIC DNA]</scope>
</reference>
<dbReference type="Pfam" id="PF00578">
    <property type="entry name" value="AhpC-TSA"/>
    <property type="match status" value="1"/>
</dbReference>
<comment type="subunit">
    <text evidence="2">Monomer.</text>
</comment>
<dbReference type="CDD" id="cd03017">
    <property type="entry name" value="PRX_BCP"/>
    <property type="match status" value="1"/>
</dbReference>
<protein>
    <recommendedName>
        <fullName evidence="3">thioredoxin-dependent peroxiredoxin</fullName>
        <ecNumber evidence="3">1.11.1.24</ecNumber>
    </recommendedName>
    <alternativeName>
        <fullName evidence="9">Thioredoxin peroxidase</fullName>
    </alternativeName>
    <alternativeName>
        <fullName evidence="11">Thioredoxin-dependent peroxiredoxin Bcp</fullName>
    </alternativeName>
</protein>
<evidence type="ECO:0000256" key="1">
    <source>
        <dbReference type="ARBA" id="ARBA00003330"/>
    </source>
</evidence>
<dbReference type="PANTHER" id="PTHR42801">
    <property type="entry name" value="THIOREDOXIN-DEPENDENT PEROXIDE REDUCTASE"/>
    <property type="match status" value="1"/>
</dbReference>
<feature type="region of interest" description="Disordered" evidence="13">
    <location>
        <begin position="1"/>
        <end position="20"/>
    </location>
</feature>
<evidence type="ECO:0000256" key="4">
    <source>
        <dbReference type="ARBA" id="ARBA00022559"/>
    </source>
</evidence>
<dbReference type="InterPro" id="IPR013766">
    <property type="entry name" value="Thioredoxin_domain"/>
</dbReference>
<sequence length="163" mass="18365">MTAKKTTSQSLLPEEGTQAPDFCGLNQNGKEIKLSSFKGKKNVVLYFYPKDMTPGCTTEACDFKDQFKAFKNTVILGVSADSPERHLKFIAKYDLPFDLISDEDKTILNQYGVWQEKKLYGKTFMGIVRSTFIIDKKGILRKVFPKVKVKGHSDAVLESLKAL</sequence>
<dbReference type="EMBL" id="CP048620">
    <property type="protein sequence ID" value="QPJ66354.1"/>
    <property type="molecule type" value="Genomic_DNA"/>
</dbReference>
<dbReference type="GO" id="GO:0008379">
    <property type="term" value="F:thioredoxin peroxidase activity"/>
    <property type="evidence" value="ECO:0007669"/>
    <property type="project" value="TreeGrafter"/>
</dbReference>
<comment type="catalytic activity">
    <reaction evidence="12">
        <text>a hydroperoxide + [thioredoxin]-dithiol = an alcohol + [thioredoxin]-disulfide + H2O</text>
        <dbReference type="Rhea" id="RHEA:62620"/>
        <dbReference type="Rhea" id="RHEA-COMP:10698"/>
        <dbReference type="Rhea" id="RHEA-COMP:10700"/>
        <dbReference type="ChEBI" id="CHEBI:15377"/>
        <dbReference type="ChEBI" id="CHEBI:29950"/>
        <dbReference type="ChEBI" id="CHEBI:30879"/>
        <dbReference type="ChEBI" id="CHEBI:35924"/>
        <dbReference type="ChEBI" id="CHEBI:50058"/>
        <dbReference type="EC" id="1.11.1.24"/>
    </reaction>
</comment>
<keyword evidence="4 15" id="KW-0575">Peroxidase</keyword>
<evidence type="ECO:0000256" key="12">
    <source>
        <dbReference type="ARBA" id="ARBA00049091"/>
    </source>
</evidence>
<dbReference type="Gene3D" id="3.40.30.10">
    <property type="entry name" value="Glutaredoxin"/>
    <property type="match status" value="1"/>
</dbReference>
<dbReference type="PROSITE" id="PS51352">
    <property type="entry name" value="THIOREDOXIN_2"/>
    <property type="match status" value="1"/>
</dbReference>
<dbReference type="InterPro" id="IPR036249">
    <property type="entry name" value="Thioredoxin-like_sf"/>
</dbReference>
<dbReference type="GO" id="GO:0045454">
    <property type="term" value="P:cell redox homeostasis"/>
    <property type="evidence" value="ECO:0007669"/>
    <property type="project" value="TreeGrafter"/>
</dbReference>
<dbReference type="EC" id="1.11.1.24" evidence="3"/>